<dbReference type="InterPro" id="IPR032054">
    <property type="entry name" value="Cdt1_C"/>
</dbReference>
<protein>
    <recommendedName>
        <fullName evidence="4">DNA replication factor Cdt1 C-terminal domain-containing protein</fullName>
    </recommendedName>
</protein>
<gene>
    <name evidence="6" type="ORF">K489DRAFT_300529</name>
</gene>
<dbReference type="InterPro" id="IPR038090">
    <property type="entry name" value="Cdt1_C_WH_dom_sf"/>
</dbReference>
<feature type="region of interest" description="Disordered" evidence="3">
    <location>
        <begin position="61"/>
        <end position="101"/>
    </location>
</feature>
<dbReference type="Proteomes" id="UP000504637">
    <property type="component" value="Unplaced"/>
</dbReference>
<dbReference type="Gene3D" id="1.10.10.1420">
    <property type="entry name" value="DNA replication factor Cdt1, C-terminal WH domain"/>
    <property type="match status" value="1"/>
</dbReference>
<accession>A0A6J3MBD2</accession>
<evidence type="ECO:0000256" key="3">
    <source>
        <dbReference type="SAM" id="MobiDB-lite"/>
    </source>
</evidence>
<reference evidence="6" key="2">
    <citation type="submission" date="2020-04" db="EMBL/GenBank/DDBJ databases">
        <authorList>
            <consortium name="NCBI Genome Project"/>
        </authorList>
    </citation>
    <scope>NUCLEOTIDE SEQUENCE</scope>
    <source>
        <strain evidence="6">CBS 342.82</strain>
    </source>
</reference>
<evidence type="ECO:0000313" key="5">
    <source>
        <dbReference type="Proteomes" id="UP000504637"/>
    </source>
</evidence>
<dbReference type="AlphaFoldDB" id="A0A6J3MBD2"/>
<keyword evidence="5" id="KW-1185">Reference proteome</keyword>
<dbReference type="RefSeq" id="XP_033462367.1">
    <property type="nucleotide sequence ID" value="XM_033600405.1"/>
</dbReference>
<feature type="non-terminal residue" evidence="6">
    <location>
        <position position="371"/>
    </location>
</feature>
<evidence type="ECO:0000256" key="1">
    <source>
        <dbReference type="ARBA" id="ARBA00008356"/>
    </source>
</evidence>
<feature type="domain" description="DNA replication factor Cdt1 C-terminal" evidence="4">
    <location>
        <begin position="328"/>
        <end position="370"/>
    </location>
</feature>
<reference evidence="6" key="1">
    <citation type="submission" date="2020-01" db="EMBL/GenBank/DDBJ databases">
        <authorList>
            <consortium name="DOE Joint Genome Institute"/>
            <person name="Haridas S."/>
            <person name="Albert R."/>
            <person name="Binder M."/>
            <person name="Bloem J."/>
            <person name="Labutti K."/>
            <person name="Salamov A."/>
            <person name="Andreopoulos B."/>
            <person name="Baker S.E."/>
            <person name="Barry K."/>
            <person name="Bills G."/>
            <person name="Bluhm B.H."/>
            <person name="Cannon C."/>
            <person name="Castanera R."/>
            <person name="Culley D.E."/>
            <person name="Daum C."/>
            <person name="Ezra D."/>
            <person name="Gonzalez J.B."/>
            <person name="Henrissat B."/>
            <person name="Kuo A."/>
            <person name="Liang C."/>
            <person name="Lipzen A."/>
            <person name="Lutzoni F."/>
            <person name="Magnuson J."/>
            <person name="Mondo S."/>
            <person name="Nolan M."/>
            <person name="Ohm R."/>
            <person name="Pangilinan J."/>
            <person name="Park H.-J."/>
            <person name="Ramirez L."/>
            <person name="Alfaro M."/>
            <person name="Sun H."/>
            <person name="Tritt A."/>
            <person name="Yoshinaga Y."/>
            <person name="Zwiers L.-H."/>
            <person name="Turgeon B.G."/>
            <person name="Goodwin S.B."/>
            <person name="Spatafora J.W."/>
            <person name="Crous P.W."/>
            <person name="Grigoriev I.V."/>
        </authorList>
    </citation>
    <scope>NUCLEOTIDE SEQUENCE</scope>
    <source>
        <strain evidence="6">CBS 342.82</strain>
    </source>
</reference>
<comment type="similarity">
    <text evidence="1">Belongs to the Cdt1 family.</text>
</comment>
<evidence type="ECO:0000256" key="2">
    <source>
        <dbReference type="ARBA" id="ARBA00023306"/>
    </source>
</evidence>
<dbReference type="Pfam" id="PF16679">
    <property type="entry name" value="CDT1_C"/>
    <property type="match status" value="1"/>
</dbReference>
<dbReference type="OrthoDB" id="341730at2759"/>
<dbReference type="Pfam" id="PF26121">
    <property type="entry name" value="HTH_CDT1"/>
    <property type="match status" value="1"/>
</dbReference>
<organism evidence="6">
    <name type="scientific">Dissoconium aciculare CBS 342.82</name>
    <dbReference type="NCBI Taxonomy" id="1314786"/>
    <lineage>
        <taxon>Eukaryota</taxon>
        <taxon>Fungi</taxon>
        <taxon>Dikarya</taxon>
        <taxon>Ascomycota</taxon>
        <taxon>Pezizomycotina</taxon>
        <taxon>Dothideomycetes</taxon>
        <taxon>Dothideomycetidae</taxon>
        <taxon>Mycosphaerellales</taxon>
        <taxon>Dissoconiaceae</taxon>
        <taxon>Dissoconium</taxon>
    </lineage>
</organism>
<name>A0A6J3MBD2_9PEZI</name>
<proteinExistence type="inferred from homology"/>
<sequence>MAPQKRKRAAGEQQSAKAQTAITSFAKVSKVRGDEGSAKKRKTLEVCVVAPLAVSPSIKRKREHPCISEDKTTASEIERAQTPPATPRGKRLRQEHSTLSSTPSRGALALFDKLNLNCRLVENQDSLPEELEQLKDLYTAFLAALSIHYAHDGSTLPVEVRQLLPTTTSHWKKRNVTLIDLQRILALEARAGSVFVLEDFGRAGIQVVRIQQRAATTKRMTSYIDEVELSAIFEETLKKEWRQFESSTGKENRDGKAFLAQISLAPIKINESAKNAAPLFSRGQQRLADLRAGPTSTPLAAAQATAAAHLANGTSSTTVGTQDRSTALLDRILAKQTLLASLPSGPSKAILERRAALHRVEDVSRVLTLLA</sequence>
<keyword evidence="2" id="KW-0131">Cell cycle</keyword>
<dbReference type="GeneID" id="54358205"/>
<reference evidence="6" key="3">
    <citation type="submission" date="2025-08" db="UniProtKB">
        <authorList>
            <consortium name="RefSeq"/>
        </authorList>
    </citation>
    <scope>IDENTIFICATION</scope>
    <source>
        <strain evidence="6">CBS 342.82</strain>
    </source>
</reference>
<evidence type="ECO:0000259" key="4">
    <source>
        <dbReference type="Pfam" id="PF16679"/>
    </source>
</evidence>
<feature type="compositionally biased region" description="Basic and acidic residues" evidence="3">
    <location>
        <begin position="64"/>
        <end position="79"/>
    </location>
</feature>
<evidence type="ECO:0000313" key="6">
    <source>
        <dbReference type="RefSeq" id="XP_033462367.1"/>
    </source>
</evidence>